<evidence type="ECO:0000313" key="8">
    <source>
        <dbReference type="EMBL" id="KAJ5186127.1"/>
    </source>
</evidence>
<keyword evidence="3" id="KW-0805">Transcription regulation</keyword>
<dbReference type="PANTHER" id="PTHR47338:SF7">
    <property type="entry name" value="ZN(II)2CYS6 TRANSCRIPTION FACTOR (EUROFUNG)"/>
    <property type="match status" value="1"/>
</dbReference>
<dbReference type="GO" id="GO:0008270">
    <property type="term" value="F:zinc ion binding"/>
    <property type="evidence" value="ECO:0007669"/>
    <property type="project" value="InterPro"/>
</dbReference>
<gene>
    <name evidence="8" type="ORF">N7472_010967</name>
</gene>
<name>A0A9W9M3P2_9EURO</name>
<feature type="domain" description="Xylanolytic transcriptional activator regulatory" evidence="7">
    <location>
        <begin position="72"/>
        <end position="219"/>
    </location>
</feature>
<evidence type="ECO:0000313" key="9">
    <source>
        <dbReference type="Proteomes" id="UP001150879"/>
    </source>
</evidence>
<evidence type="ECO:0000259" key="7">
    <source>
        <dbReference type="Pfam" id="PF04082"/>
    </source>
</evidence>
<sequence length="530" mass="59153">MVAQRRDRHSGAHGAHGEHDLPGAPPPESRAPDPSFPVHDTISVGAGSLPPDQSKEMAQGDPSHSEATELIRNFFEHLYPVPSYAFLHPSTTLRKYNEGTLERPLVLAICALTSLHVPIHNVAVDREKSAAWVSNAEETIWKRLENPSMPRLQALLLTISYRMTTGSYEKAFMLTAIAARAASAMGLNHEQTHLDPILEETRRRTVWCFKLLESYFSIGLTEFEVCPFECIYLHPPSLEDSFGLLCPPGSEDFAIYALRDQNELGSLNMCIRLASIRRDIMKLTRELAVCSEPYLHLQDVTGGLGEILCELKAEMPNQAEISTTGLKNMIESSWLPRHVMMFTLWHGCYFDLYRIFLPGYPEAPPSIVLSTIDAQFVRMATRACIEHALAVVNLFCDLNQTCTKPRLLEFATGVCVYHAIRLILFIAHSSTEPDLLSLEFAVSRAELCLAAIKRFFHGLALSQPILDDIAQLIETFSSGTSATESLSVFHKVNHGRKSDTRILSAARPRQHLAVHSVLQQAKFLTEEPLS</sequence>
<evidence type="ECO:0000256" key="5">
    <source>
        <dbReference type="ARBA" id="ARBA00023242"/>
    </source>
</evidence>
<evidence type="ECO:0000256" key="6">
    <source>
        <dbReference type="SAM" id="MobiDB-lite"/>
    </source>
</evidence>
<reference evidence="8" key="2">
    <citation type="journal article" date="2023" name="IMA Fungus">
        <title>Comparative genomic study of the Penicillium genus elucidates a diverse pangenome and 15 lateral gene transfer events.</title>
        <authorList>
            <person name="Petersen C."/>
            <person name="Sorensen T."/>
            <person name="Nielsen M.R."/>
            <person name="Sondergaard T.E."/>
            <person name="Sorensen J.L."/>
            <person name="Fitzpatrick D.A."/>
            <person name="Frisvad J.C."/>
            <person name="Nielsen K.L."/>
        </authorList>
    </citation>
    <scope>NUCLEOTIDE SEQUENCE</scope>
    <source>
        <strain evidence="8">IBT 16849</strain>
    </source>
</reference>
<dbReference type="Proteomes" id="UP001150879">
    <property type="component" value="Unassembled WGS sequence"/>
</dbReference>
<dbReference type="PANTHER" id="PTHR47338">
    <property type="entry name" value="ZN(II)2CYS6 TRANSCRIPTION FACTOR (EUROFUNG)-RELATED"/>
    <property type="match status" value="1"/>
</dbReference>
<evidence type="ECO:0000256" key="3">
    <source>
        <dbReference type="ARBA" id="ARBA00023015"/>
    </source>
</evidence>
<dbReference type="OrthoDB" id="2563500at2759"/>
<dbReference type="GO" id="GO:0005634">
    <property type="term" value="C:nucleus"/>
    <property type="evidence" value="ECO:0007669"/>
    <property type="project" value="UniProtKB-SubCell"/>
</dbReference>
<comment type="subcellular location">
    <subcellularLocation>
        <location evidence="1">Nucleus</location>
    </subcellularLocation>
</comment>
<dbReference type="InterPro" id="IPR007219">
    <property type="entry name" value="XnlR_reg_dom"/>
</dbReference>
<comment type="caution">
    <text evidence="8">The sequence shown here is derived from an EMBL/GenBank/DDBJ whole genome shotgun (WGS) entry which is preliminary data.</text>
</comment>
<evidence type="ECO:0000256" key="4">
    <source>
        <dbReference type="ARBA" id="ARBA00023163"/>
    </source>
</evidence>
<dbReference type="GO" id="GO:0006351">
    <property type="term" value="P:DNA-templated transcription"/>
    <property type="evidence" value="ECO:0007669"/>
    <property type="project" value="InterPro"/>
</dbReference>
<dbReference type="GO" id="GO:0003677">
    <property type="term" value="F:DNA binding"/>
    <property type="evidence" value="ECO:0007669"/>
    <property type="project" value="InterPro"/>
</dbReference>
<reference evidence="8" key="1">
    <citation type="submission" date="2022-11" db="EMBL/GenBank/DDBJ databases">
        <authorList>
            <person name="Petersen C."/>
        </authorList>
    </citation>
    <scope>NUCLEOTIDE SEQUENCE</scope>
    <source>
        <strain evidence="8">IBT 16849</strain>
    </source>
</reference>
<feature type="region of interest" description="Disordered" evidence="6">
    <location>
        <begin position="1"/>
        <end position="65"/>
    </location>
</feature>
<protein>
    <submittedName>
        <fullName evidence="8">Transcription factor</fullName>
    </submittedName>
</protein>
<organism evidence="8 9">
    <name type="scientific">Penicillium cf. griseofulvum</name>
    <dbReference type="NCBI Taxonomy" id="2972120"/>
    <lineage>
        <taxon>Eukaryota</taxon>
        <taxon>Fungi</taxon>
        <taxon>Dikarya</taxon>
        <taxon>Ascomycota</taxon>
        <taxon>Pezizomycotina</taxon>
        <taxon>Eurotiomycetes</taxon>
        <taxon>Eurotiomycetidae</taxon>
        <taxon>Eurotiales</taxon>
        <taxon>Aspergillaceae</taxon>
        <taxon>Penicillium</taxon>
    </lineage>
</organism>
<dbReference type="Pfam" id="PF04082">
    <property type="entry name" value="Fungal_trans"/>
    <property type="match status" value="1"/>
</dbReference>
<dbReference type="EMBL" id="JAPQKP010000006">
    <property type="protein sequence ID" value="KAJ5186127.1"/>
    <property type="molecule type" value="Genomic_DNA"/>
</dbReference>
<accession>A0A9W9M3P2</accession>
<keyword evidence="2" id="KW-0479">Metal-binding</keyword>
<dbReference type="GO" id="GO:0000981">
    <property type="term" value="F:DNA-binding transcription factor activity, RNA polymerase II-specific"/>
    <property type="evidence" value="ECO:0007669"/>
    <property type="project" value="InterPro"/>
</dbReference>
<dbReference type="AlphaFoldDB" id="A0A9W9M3P2"/>
<evidence type="ECO:0000256" key="1">
    <source>
        <dbReference type="ARBA" id="ARBA00004123"/>
    </source>
</evidence>
<keyword evidence="5" id="KW-0539">Nucleus</keyword>
<dbReference type="InterPro" id="IPR050815">
    <property type="entry name" value="TF_fung"/>
</dbReference>
<proteinExistence type="predicted"/>
<dbReference type="CDD" id="cd12148">
    <property type="entry name" value="fungal_TF_MHR"/>
    <property type="match status" value="1"/>
</dbReference>
<keyword evidence="9" id="KW-1185">Reference proteome</keyword>
<evidence type="ECO:0000256" key="2">
    <source>
        <dbReference type="ARBA" id="ARBA00022723"/>
    </source>
</evidence>
<keyword evidence="4" id="KW-0804">Transcription</keyword>